<dbReference type="KEGG" id="kst:KSMBR1_2260"/>
<reference evidence="6" key="2">
    <citation type="submission" date="2017-10" db="EMBL/GenBank/DDBJ databases">
        <authorList>
            <person name="Banno H."/>
            <person name="Chua N.-H."/>
        </authorList>
    </citation>
    <scope>NUCLEOTIDE SEQUENCE [LARGE SCALE GENOMIC DNA]</scope>
    <source>
        <strain evidence="6">Kuenenia_mbr1_ru-nijmegen</strain>
    </source>
</reference>
<dbReference type="GO" id="GO:0005524">
    <property type="term" value="F:ATP binding"/>
    <property type="evidence" value="ECO:0007669"/>
    <property type="project" value="UniProtKB-KW"/>
</dbReference>
<evidence type="ECO:0000256" key="4">
    <source>
        <dbReference type="ARBA" id="ARBA00022840"/>
    </source>
</evidence>
<evidence type="ECO:0000313" key="7">
    <source>
        <dbReference type="Proteomes" id="UP000221734"/>
    </source>
</evidence>
<organism evidence="6 7">
    <name type="scientific">Kuenenia stuttgartiensis</name>
    <dbReference type="NCBI Taxonomy" id="174633"/>
    <lineage>
        <taxon>Bacteria</taxon>
        <taxon>Pseudomonadati</taxon>
        <taxon>Planctomycetota</taxon>
        <taxon>Candidatus Brocadiia</taxon>
        <taxon>Candidatus Brocadiales</taxon>
        <taxon>Candidatus Brocadiaceae</taxon>
        <taxon>Candidatus Kuenenia</taxon>
    </lineage>
</organism>
<dbReference type="RefSeq" id="WP_157820539.1">
    <property type="nucleotide sequence ID" value="NZ_CP049055.1"/>
</dbReference>
<name>A0A2C9CGH5_KUEST</name>
<keyword evidence="1" id="KW-0808">Transferase</keyword>
<dbReference type="Proteomes" id="UP000221734">
    <property type="component" value="Chromosome Kuenenia_stuttgartiensis_MBR1"/>
</dbReference>
<gene>
    <name evidence="5" type="ORF">KsCSTR_48150</name>
    <name evidence="6" type="ORF">KSMBR1_2260</name>
</gene>
<dbReference type="EMBL" id="CP049055">
    <property type="protein sequence ID" value="QII14192.1"/>
    <property type="molecule type" value="Genomic_DNA"/>
</dbReference>
<evidence type="ECO:0000313" key="6">
    <source>
        <dbReference type="EMBL" id="SOH04755.1"/>
    </source>
</evidence>
<reference evidence="5 8" key="3">
    <citation type="submission" date="2020-02" db="EMBL/GenBank/DDBJ databases">
        <title>Newly sequenced genome of strain CSTR1 showed variability in Candidatus Kuenenia stuttgartiensis genomes.</title>
        <authorList>
            <person name="Ding C."/>
            <person name="Adrian L."/>
        </authorList>
    </citation>
    <scope>NUCLEOTIDE SEQUENCE [LARGE SCALE GENOMIC DNA]</scope>
    <source>
        <strain evidence="5 8">CSTR1</strain>
    </source>
</reference>
<evidence type="ECO:0000256" key="2">
    <source>
        <dbReference type="ARBA" id="ARBA00022741"/>
    </source>
</evidence>
<keyword evidence="7" id="KW-1185">Reference proteome</keyword>
<dbReference type="PROSITE" id="PS01075">
    <property type="entry name" value="ACETATE_KINASE_1"/>
    <property type="match status" value="1"/>
</dbReference>
<dbReference type="Proteomes" id="UP000501926">
    <property type="component" value="Chromosome"/>
</dbReference>
<evidence type="ECO:0008006" key="9">
    <source>
        <dbReference type="Google" id="ProtNLM"/>
    </source>
</evidence>
<sequence>MIIDSQMPTEDTKHFKVEEQCIMKSEEKYLLAVNGGSSSIKLFISTAI</sequence>
<keyword evidence="3" id="KW-0418">Kinase</keyword>
<keyword evidence="4" id="KW-0067">ATP-binding</keyword>
<evidence type="ECO:0000313" key="5">
    <source>
        <dbReference type="EMBL" id="QII14192.1"/>
    </source>
</evidence>
<dbReference type="AlphaFoldDB" id="A0A2C9CGH5"/>
<keyword evidence="2" id="KW-0547">Nucleotide-binding</keyword>
<evidence type="ECO:0000256" key="1">
    <source>
        <dbReference type="ARBA" id="ARBA00022679"/>
    </source>
</evidence>
<dbReference type="GO" id="GO:0016774">
    <property type="term" value="F:phosphotransferase activity, carboxyl group as acceptor"/>
    <property type="evidence" value="ECO:0007669"/>
    <property type="project" value="InterPro"/>
</dbReference>
<dbReference type="InterPro" id="IPR023865">
    <property type="entry name" value="Aliphatic_acid_kinase_CS"/>
</dbReference>
<dbReference type="EMBL" id="LT934425">
    <property type="protein sequence ID" value="SOH04755.1"/>
    <property type="molecule type" value="Genomic_DNA"/>
</dbReference>
<accession>A0A2C9CGH5</accession>
<evidence type="ECO:0000256" key="3">
    <source>
        <dbReference type="ARBA" id="ARBA00022777"/>
    </source>
</evidence>
<reference evidence="7" key="1">
    <citation type="submission" date="2017-10" db="EMBL/GenBank/DDBJ databases">
        <authorList>
            <person name="Frank J."/>
        </authorList>
    </citation>
    <scope>NUCLEOTIDE SEQUENCE [LARGE SCALE GENOMIC DNA]</scope>
</reference>
<dbReference type="GO" id="GO:0016301">
    <property type="term" value="F:kinase activity"/>
    <property type="evidence" value="ECO:0007669"/>
    <property type="project" value="UniProtKB-KW"/>
</dbReference>
<evidence type="ECO:0000313" key="8">
    <source>
        <dbReference type="Proteomes" id="UP000501926"/>
    </source>
</evidence>
<protein>
    <recommendedName>
        <fullName evidence="9">Butyrate kinase</fullName>
    </recommendedName>
</protein>
<proteinExistence type="predicted"/>